<protein>
    <submittedName>
        <fullName evidence="1">Uncharacterized protein</fullName>
    </submittedName>
</protein>
<sequence length="84" mass="9167">MLQRGAQCGALACFVATVWPSLRCRGNQSDDRPCNVASTFGMQQSNSIVFRHIVHIACERPSLLVGRRYCEDDAFISVSGSSMG</sequence>
<comment type="caution">
    <text evidence="1">The sequence shown here is derived from an EMBL/GenBank/DDBJ whole genome shotgun (WGS) entry which is preliminary data.</text>
</comment>
<gene>
    <name evidence="1" type="ORF">CBM2589_B10050</name>
</gene>
<proteinExistence type="predicted"/>
<evidence type="ECO:0000313" key="1">
    <source>
        <dbReference type="EMBL" id="SOY39766.1"/>
    </source>
</evidence>
<evidence type="ECO:0000313" key="2">
    <source>
        <dbReference type="Proteomes" id="UP000256297"/>
    </source>
</evidence>
<accession>A0A975ZV37</accession>
<reference evidence="1 2" key="1">
    <citation type="submission" date="2018-01" db="EMBL/GenBank/DDBJ databases">
        <authorList>
            <person name="Clerissi C."/>
        </authorList>
    </citation>
    <scope>NUCLEOTIDE SEQUENCE [LARGE SCALE GENOMIC DNA]</scope>
    <source>
        <strain evidence="1">Cupriavidus taiwanensis STM 3521</strain>
    </source>
</reference>
<dbReference type="AlphaFoldDB" id="A0A975ZV37"/>
<organism evidence="1 2">
    <name type="scientific">Cupriavidus taiwanensis</name>
    <dbReference type="NCBI Taxonomy" id="164546"/>
    <lineage>
        <taxon>Bacteria</taxon>
        <taxon>Pseudomonadati</taxon>
        <taxon>Pseudomonadota</taxon>
        <taxon>Betaproteobacteria</taxon>
        <taxon>Burkholderiales</taxon>
        <taxon>Burkholderiaceae</taxon>
        <taxon>Cupriavidus</taxon>
    </lineage>
</organism>
<dbReference type="EMBL" id="OFSP01000001">
    <property type="protein sequence ID" value="SOY39766.1"/>
    <property type="molecule type" value="Genomic_DNA"/>
</dbReference>
<dbReference type="Proteomes" id="UP000256297">
    <property type="component" value="Chromosome CBM2589_b"/>
</dbReference>
<name>A0A975ZV37_9BURK</name>